<dbReference type="InterPro" id="IPR008334">
    <property type="entry name" value="5'-Nucleotdase_C"/>
</dbReference>
<evidence type="ECO:0000313" key="7">
    <source>
        <dbReference type="Proteomes" id="UP000193427"/>
    </source>
</evidence>
<dbReference type="Gene3D" id="3.60.21.10">
    <property type="match status" value="1"/>
</dbReference>
<dbReference type="KEGG" id="rgu:A4W93_03180"/>
<dbReference type="InterPro" id="IPR006146">
    <property type="entry name" value="5'-Nucleotdase_CS"/>
</dbReference>
<organism evidence="6 7">
    <name type="scientific">Piscinibacter gummiphilus</name>
    <dbReference type="NCBI Taxonomy" id="946333"/>
    <lineage>
        <taxon>Bacteria</taxon>
        <taxon>Pseudomonadati</taxon>
        <taxon>Pseudomonadota</taxon>
        <taxon>Betaproteobacteria</taxon>
        <taxon>Burkholderiales</taxon>
        <taxon>Sphaerotilaceae</taxon>
        <taxon>Piscinibacter</taxon>
    </lineage>
</organism>
<dbReference type="InterPro" id="IPR004843">
    <property type="entry name" value="Calcineurin-like_PHP"/>
</dbReference>
<accession>A0A1W6L481</accession>
<dbReference type="GO" id="GO:0016788">
    <property type="term" value="F:hydrolase activity, acting on ester bonds"/>
    <property type="evidence" value="ECO:0007669"/>
    <property type="project" value="InterPro"/>
</dbReference>
<dbReference type="AlphaFoldDB" id="A0A1W6L481"/>
<dbReference type="InterPro" id="IPR036907">
    <property type="entry name" value="5'-Nucleotdase_C_sf"/>
</dbReference>
<dbReference type="Pfam" id="PF02872">
    <property type="entry name" value="5_nucleotid_C"/>
    <property type="match status" value="1"/>
</dbReference>
<evidence type="ECO:0000256" key="1">
    <source>
        <dbReference type="ARBA" id="ARBA00006654"/>
    </source>
</evidence>
<dbReference type="PROSITE" id="PS00786">
    <property type="entry name" value="5_NUCLEOTIDASE_2"/>
    <property type="match status" value="1"/>
</dbReference>
<dbReference type="InterPro" id="IPR006179">
    <property type="entry name" value="5_nucleotidase/apyrase"/>
</dbReference>
<name>A0A1W6L481_9BURK</name>
<feature type="domain" description="Calcineurin-like phosphoesterase" evidence="4">
    <location>
        <begin position="56"/>
        <end position="311"/>
    </location>
</feature>
<dbReference type="InterPro" id="IPR029052">
    <property type="entry name" value="Metallo-depent_PP-like"/>
</dbReference>
<sequence length="714" mass="76337">MSHEVSTSPMSRPHWRALLALGTTALALSACGGDNDTVTPPPTVTQNGTAQLALLETTDLHYYARSYNYYSDKEDKTVGLERTATLIHQARTEFANTLLVDNGDTIQGTVLGTYEAQVAPIPATQQLTMYKAMATLKYDVGVLGNHEFNFGLPYLNQILGGGLDVAGVDPAAATPANGPGFPMVTANVTSLKTNKPLIAPYVILERNLTATMADGSKGTVPIRIGVVGITTPGIMNWDKDKLDGKISTQDGLETAKKYVPEVRAKGADLVFVLLHGGMSASGYSANMENPGYYITKDVPGIDGIVMGHEHNVFPNRGANPSYKFDGADNTKGTVNGVPAVMASSWGKGLGVINYSLKWDNTAKKWSIDTTKTAVEVRNIQNGTEYVAPDAAVIAAVQALHDKTRTYVASPIGNSDFRLASMFADLGDPSALQVVNQAQQEYVAQYVQKSLPQYAALPVLSVTAPFKAGYGNSGDYTNVASGTLSVVAAADLYLYDNNTINAVKVNGAQVKMWLENAANRFNQIDPTKTTDQWLINDSKTGVQPGSSFPGYNFDAFTSPDIAYEIDVTQPKYNVNNPSQGGERIKNLTYKGQPMSATQEFIIATNNYRANSSAPFILGTGKAFDIVWASPDANREVVLNYVKGKQNITRAANGSARSWTFTKVATAGKVLFKSAKDSLGVAQAAGLGNISVERADDTGINAGDGSYTVYRVDLNQ</sequence>
<dbReference type="PANTHER" id="PTHR11575">
    <property type="entry name" value="5'-NUCLEOTIDASE-RELATED"/>
    <property type="match status" value="1"/>
</dbReference>
<dbReference type="GO" id="GO:0030288">
    <property type="term" value="C:outer membrane-bounded periplasmic space"/>
    <property type="evidence" value="ECO:0007669"/>
    <property type="project" value="TreeGrafter"/>
</dbReference>
<evidence type="ECO:0000256" key="2">
    <source>
        <dbReference type="ARBA" id="ARBA00022729"/>
    </source>
</evidence>
<protein>
    <submittedName>
        <fullName evidence="6">Bifunctional metallophosphatase/5'-nucleotidase</fullName>
    </submittedName>
</protein>
<dbReference type="Gene3D" id="3.90.780.10">
    <property type="entry name" value="5'-Nucleotidase, C-terminal domain"/>
    <property type="match status" value="1"/>
</dbReference>
<dbReference type="PRINTS" id="PR01607">
    <property type="entry name" value="APYRASEFAMLY"/>
</dbReference>
<keyword evidence="3" id="KW-0378">Hydrolase</keyword>
<dbReference type="EMBL" id="CP015118">
    <property type="protein sequence ID" value="ARN19000.1"/>
    <property type="molecule type" value="Genomic_DNA"/>
</dbReference>
<feature type="signal peptide" evidence="3">
    <location>
        <begin position="1"/>
        <end position="32"/>
    </location>
</feature>
<feature type="domain" description="5'-Nucleotidase C-terminal" evidence="5">
    <location>
        <begin position="470"/>
        <end position="610"/>
    </location>
</feature>
<dbReference type="Pfam" id="PF00149">
    <property type="entry name" value="Metallophos"/>
    <property type="match status" value="1"/>
</dbReference>
<keyword evidence="3" id="KW-0547">Nucleotide-binding</keyword>
<reference evidence="6 7" key="1">
    <citation type="submission" date="2016-04" db="EMBL/GenBank/DDBJ databases">
        <title>Complete genome sequence of natural rubber-degrading, novel Gram-negative bacterium, Rhizobacter gummiphilus strain NS21.</title>
        <authorList>
            <person name="Tabata M."/>
            <person name="Kasai D."/>
            <person name="Fukuda M."/>
        </authorList>
    </citation>
    <scope>NUCLEOTIDE SEQUENCE [LARGE SCALE GENOMIC DNA]</scope>
    <source>
        <strain evidence="6 7">NS21</strain>
    </source>
</reference>
<gene>
    <name evidence="6" type="ORF">A4W93_03180</name>
</gene>
<dbReference type="STRING" id="946333.A4W93_03180"/>
<evidence type="ECO:0000259" key="4">
    <source>
        <dbReference type="Pfam" id="PF00149"/>
    </source>
</evidence>
<keyword evidence="2 3" id="KW-0732">Signal</keyword>
<evidence type="ECO:0000256" key="3">
    <source>
        <dbReference type="RuleBase" id="RU362119"/>
    </source>
</evidence>
<dbReference type="SUPFAM" id="SSF55816">
    <property type="entry name" value="5'-nucleotidase (syn. UDP-sugar hydrolase), C-terminal domain"/>
    <property type="match status" value="1"/>
</dbReference>
<dbReference type="GO" id="GO:0009166">
    <property type="term" value="P:nucleotide catabolic process"/>
    <property type="evidence" value="ECO:0007669"/>
    <property type="project" value="InterPro"/>
</dbReference>
<dbReference type="NCBIfam" id="NF006938">
    <property type="entry name" value="PRK09420.1"/>
    <property type="match status" value="1"/>
</dbReference>
<evidence type="ECO:0000313" key="6">
    <source>
        <dbReference type="EMBL" id="ARN19000.1"/>
    </source>
</evidence>
<evidence type="ECO:0000259" key="5">
    <source>
        <dbReference type="Pfam" id="PF02872"/>
    </source>
</evidence>
<feature type="chain" id="PRO_5041746067" evidence="3">
    <location>
        <begin position="33"/>
        <end position="714"/>
    </location>
</feature>
<proteinExistence type="inferred from homology"/>
<dbReference type="PANTHER" id="PTHR11575:SF6">
    <property type="entry name" value="2',3'-CYCLIC-NUCLEOTIDE 2'-PHOSPHODIESTERASE_3'-NUCLEOTIDASE"/>
    <property type="match status" value="1"/>
</dbReference>
<keyword evidence="7" id="KW-1185">Reference proteome</keyword>
<comment type="similarity">
    <text evidence="1 3">Belongs to the 5'-nucleotidase family.</text>
</comment>
<dbReference type="Proteomes" id="UP000193427">
    <property type="component" value="Chromosome"/>
</dbReference>
<dbReference type="GO" id="GO:0000166">
    <property type="term" value="F:nucleotide binding"/>
    <property type="evidence" value="ECO:0007669"/>
    <property type="project" value="UniProtKB-KW"/>
</dbReference>
<dbReference type="GO" id="GO:0046872">
    <property type="term" value="F:metal ion binding"/>
    <property type="evidence" value="ECO:0007669"/>
    <property type="project" value="InterPro"/>
</dbReference>
<dbReference type="SUPFAM" id="SSF56300">
    <property type="entry name" value="Metallo-dependent phosphatases"/>
    <property type="match status" value="1"/>
</dbReference>
<dbReference type="OrthoDB" id="9803927at2"/>